<evidence type="ECO:0000256" key="4">
    <source>
        <dbReference type="SAM" id="MobiDB-lite"/>
    </source>
</evidence>
<dbReference type="Proteomes" id="UP001596524">
    <property type="component" value="Unassembled WGS sequence"/>
</dbReference>
<protein>
    <submittedName>
        <fullName evidence="6">Metal ABC transporter substrate-binding protein</fullName>
    </submittedName>
</protein>
<feature type="signal peptide" evidence="5">
    <location>
        <begin position="1"/>
        <end position="22"/>
    </location>
</feature>
<organism evidence="6 7">
    <name type="scientific">Nocardioides astragali</name>
    <dbReference type="NCBI Taxonomy" id="1776736"/>
    <lineage>
        <taxon>Bacteria</taxon>
        <taxon>Bacillati</taxon>
        <taxon>Actinomycetota</taxon>
        <taxon>Actinomycetes</taxon>
        <taxon>Propionibacteriales</taxon>
        <taxon>Nocardioidaceae</taxon>
        <taxon>Nocardioides</taxon>
    </lineage>
</organism>
<feature type="chain" id="PRO_5046243128" evidence="5">
    <location>
        <begin position="23"/>
        <end position="325"/>
    </location>
</feature>
<dbReference type="PANTHER" id="PTHR42953">
    <property type="entry name" value="HIGH-AFFINITY ZINC UPTAKE SYSTEM PROTEIN ZNUA-RELATED"/>
    <property type="match status" value="1"/>
</dbReference>
<dbReference type="InterPro" id="IPR006127">
    <property type="entry name" value="ZnuA-like"/>
</dbReference>
<feature type="compositionally biased region" description="Basic and acidic residues" evidence="4">
    <location>
        <begin position="121"/>
        <end position="133"/>
    </location>
</feature>
<comment type="similarity">
    <text evidence="1">Belongs to the bacterial solute-binding protein 9 family.</text>
</comment>
<evidence type="ECO:0000256" key="1">
    <source>
        <dbReference type="ARBA" id="ARBA00011028"/>
    </source>
</evidence>
<evidence type="ECO:0000256" key="3">
    <source>
        <dbReference type="ARBA" id="ARBA00022729"/>
    </source>
</evidence>
<evidence type="ECO:0000313" key="6">
    <source>
        <dbReference type="EMBL" id="MFC7360196.1"/>
    </source>
</evidence>
<sequence length="325" mass="34344">MSLATRSLSVPTSLLIATVLLAGCGQSGAADAGNGRQAVASFYPLAWVTERVAGDGWTVENLTQPGQEPHDLTLDVAQTAALEEADLVVLEEGFQPAVDETAAGTDAPVLDAAAVVDLRPADEHEGEEAHADEEGHEGETEEEHAEEDEHAHGDLDPHFWLDPLLVADFADAVADELAEVDPDEAQTYADNAAALRTELEALDQDYTDGLASCERSTTVVSHEAFGYLTRYGLDFEPIAGLSPEAEATAADLAHLQELIVEDGVTTVFTERLASPKMAETLADDLGVSTAVLDPIEGLSDDTADEDYLSLMSENLTALQQANGCS</sequence>
<dbReference type="Gene3D" id="3.40.50.1980">
    <property type="entry name" value="Nitrogenase molybdenum iron protein domain"/>
    <property type="match status" value="2"/>
</dbReference>
<keyword evidence="7" id="KW-1185">Reference proteome</keyword>
<evidence type="ECO:0000256" key="5">
    <source>
        <dbReference type="SAM" id="SignalP"/>
    </source>
</evidence>
<dbReference type="PANTHER" id="PTHR42953:SF3">
    <property type="entry name" value="HIGH-AFFINITY ZINC UPTAKE SYSTEM PROTEIN ZNUA"/>
    <property type="match status" value="1"/>
</dbReference>
<proteinExistence type="inferred from homology"/>
<reference evidence="7" key="1">
    <citation type="journal article" date="2019" name="Int. J. Syst. Evol. Microbiol.">
        <title>The Global Catalogue of Microorganisms (GCM) 10K type strain sequencing project: providing services to taxonomists for standard genome sequencing and annotation.</title>
        <authorList>
            <consortium name="The Broad Institute Genomics Platform"/>
            <consortium name="The Broad Institute Genome Sequencing Center for Infectious Disease"/>
            <person name="Wu L."/>
            <person name="Ma J."/>
        </authorList>
    </citation>
    <scope>NUCLEOTIDE SEQUENCE [LARGE SCALE GENOMIC DNA]</scope>
    <source>
        <strain evidence="7">FCH27</strain>
    </source>
</reference>
<keyword evidence="3 5" id="KW-0732">Signal</keyword>
<dbReference type="EMBL" id="JBHTCH010000006">
    <property type="protein sequence ID" value="MFC7360196.1"/>
    <property type="molecule type" value="Genomic_DNA"/>
</dbReference>
<evidence type="ECO:0000313" key="7">
    <source>
        <dbReference type="Proteomes" id="UP001596524"/>
    </source>
</evidence>
<accession>A0ABW2MYR9</accession>
<name>A0ABW2MYR9_9ACTN</name>
<feature type="region of interest" description="Disordered" evidence="4">
    <location>
        <begin position="121"/>
        <end position="153"/>
    </location>
</feature>
<dbReference type="RefSeq" id="WP_255891949.1">
    <property type="nucleotide sequence ID" value="NZ_JAFMZM010000005.1"/>
</dbReference>
<evidence type="ECO:0000256" key="2">
    <source>
        <dbReference type="ARBA" id="ARBA00022448"/>
    </source>
</evidence>
<dbReference type="PROSITE" id="PS51257">
    <property type="entry name" value="PROKAR_LIPOPROTEIN"/>
    <property type="match status" value="1"/>
</dbReference>
<dbReference type="InterPro" id="IPR050492">
    <property type="entry name" value="Bact_metal-bind_prot9"/>
</dbReference>
<feature type="compositionally biased region" description="Acidic residues" evidence="4">
    <location>
        <begin position="134"/>
        <end position="146"/>
    </location>
</feature>
<dbReference type="SUPFAM" id="SSF53807">
    <property type="entry name" value="Helical backbone' metal receptor"/>
    <property type="match status" value="1"/>
</dbReference>
<gene>
    <name evidence="6" type="ORF">ACFQO6_07915</name>
</gene>
<dbReference type="Pfam" id="PF01297">
    <property type="entry name" value="ZnuA"/>
    <property type="match status" value="1"/>
</dbReference>
<comment type="caution">
    <text evidence="6">The sequence shown here is derived from an EMBL/GenBank/DDBJ whole genome shotgun (WGS) entry which is preliminary data.</text>
</comment>
<keyword evidence="2" id="KW-0813">Transport</keyword>